<dbReference type="Proteomes" id="UP001280121">
    <property type="component" value="Unassembled WGS sequence"/>
</dbReference>
<accession>A0AAD9WUC5</accession>
<dbReference type="AlphaFoldDB" id="A0AAD9WUC5"/>
<sequence>MFWKASRSSNLFHFNAALNSIGEVDSKAMQWLMKIDPHCWSRFGYDQNIRCDHVTNNMTEAFNNMFTTHGAQTYLHLLKFIRHMVMRKLQERKEECEAWRDVLP</sequence>
<reference evidence="1" key="1">
    <citation type="journal article" date="2023" name="Plant J.">
        <title>Genome sequences and population genomics provide insights into the demographic history, inbreeding, and mutation load of two 'living fossil' tree species of Dipteronia.</title>
        <authorList>
            <person name="Feng Y."/>
            <person name="Comes H.P."/>
            <person name="Chen J."/>
            <person name="Zhu S."/>
            <person name="Lu R."/>
            <person name="Zhang X."/>
            <person name="Li P."/>
            <person name="Qiu J."/>
            <person name="Olsen K.M."/>
            <person name="Qiu Y."/>
        </authorList>
    </citation>
    <scope>NUCLEOTIDE SEQUENCE</scope>
    <source>
        <strain evidence="1">KIB01</strain>
    </source>
</reference>
<proteinExistence type="predicted"/>
<dbReference type="EMBL" id="JANJYI010000007">
    <property type="protein sequence ID" value="KAK2642843.1"/>
    <property type="molecule type" value="Genomic_DNA"/>
</dbReference>
<evidence type="ECO:0000313" key="2">
    <source>
        <dbReference type="Proteomes" id="UP001280121"/>
    </source>
</evidence>
<protein>
    <submittedName>
        <fullName evidence="1">Uncharacterized protein</fullName>
    </submittedName>
</protein>
<name>A0AAD9WUC5_9ROSI</name>
<organism evidence="1 2">
    <name type="scientific">Dipteronia dyeriana</name>
    <dbReference type="NCBI Taxonomy" id="168575"/>
    <lineage>
        <taxon>Eukaryota</taxon>
        <taxon>Viridiplantae</taxon>
        <taxon>Streptophyta</taxon>
        <taxon>Embryophyta</taxon>
        <taxon>Tracheophyta</taxon>
        <taxon>Spermatophyta</taxon>
        <taxon>Magnoliopsida</taxon>
        <taxon>eudicotyledons</taxon>
        <taxon>Gunneridae</taxon>
        <taxon>Pentapetalae</taxon>
        <taxon>rosids</taxon>
        <taxon>malvids</taxon>
        <taxon>Sapindales</taxon>
        <taxon>Sapindaceae</taxon>
        <taxon>Hippocastanoideae</taxon>
        <taxon>Acereae</taxon>
        <taxon>Dipteronia</taxon>
    </lineage>
</organism>
<gene>
    <name evidence="1" type="ORF">Ddye_024606</name>
</gene>
<keyword evidence="2" id="KW-1185">Reference proteome</keyword>
<evidence type="ECO:0000313" key="1">
    <source>
        <dbReference type="EMBL" id="KAK2642843.1"/>
    </source>
</evidence>
<comment type="caution">
    <text evidence="1">The sequence shown here is derived from an EMBL/GenBank/DDBJ whole genome shotgun (WGS) entry which is preliminary data.</text>
</comment>